<dbReference type="InterPro" id="IPR038109">
    <property type="entry name" value="DNA_bind_recomb_sf"/>
</dbReference>
<keyword evidence="5" id="KW-1185">Reference proteome</keyword>
<dbReference type="Gene3D" id="3.40.50.1390">
    <property type="entry name" value="Resolvase, N-terminal catalytic domain"/>
    <property type="match status" value="1"/>
</dbReference>
<organism evidence="4 5">
    <name type="scientific">Bacillus solimangrovi</name>
    <dbReference type="NCBI Taxonomy" id="1305675"/>
    <lineage>
        <taxon>Bacteria</taxon>
        <taxon>Bacillati</taxon>
        <taxon>Bacillota</taxon>
        <taxon>Bacilli</taxon>
        <taxon>Bacillales</taxon>
        <taxon>Bacillaceae</taxon>
        <taxon>Bacillus</taxon>
    </lineage>
</organism>
<dbReference type="PROSITE" id="PS51737">
    <property type="entry name" value="RECOMBINASE_DNA_BIND"/>
    <property type="match status" value="1"/>
</dbReference>
<dbReference type="EMBL" id="MJEH01000026">
    <property type="protein sequence ID" value="OEH92527.1"/>
    <property type="molecule type" value="Genomic_DNA"/>
</dbReference>
<feature type="domain" description="Resolvase/invertase-type recombinase catalytic" evidence="2">
    <location>
        <begin position="2"/>
        <end position="149"/>
    </location>
</feature>
<protein>
    <submittedName>
        <fullName evidence="4">Resolvase</fullName>
    </submittedName>
</protein>
<gene>
    <name evidence="4" type="ORF">BFG57_15435</name>
</gene>
<evidence type="ECO:0000313" key="5">
    <source>
        <dbReference type="Proteomes" id="UP000095209"/>
    </source>
</evidence>
<dbReference type="SUPFAM" id="SSF53041">
    <property type="entry name" value="Resolvase-like"/>
    <property type="match status" value="1"/>
</dbReference>
<dbReference type="OrthoDB" id="9811097at2"/>
<proteinExistence type="predicted"/>
<dbReference type="Gene3D" id="3.90.1750.20">
    <property type="entry name" value="Putative Large Serine Recombinase, Chain B, Domain 2"/>
    <property type="match status" value="1"/>
</dbReference>
<dbReference type="PANTHER" id="PTHR30461">
    <property type="entry name" value="DNA-INVERTASE FROM LAMBDOID PROPHAGE"/>
    <property type="match status" value="1"/>
</dbReference>
<accession>A0A1E5LEM3</accession>
<dbReference type="PROSITE" id="PS51736">
    <property type="entry name" value="RECOMBINASES_3"/>
    <property type="match status" value="1"/>
</dbReference>
<dbReference type="GO" id="GO:0003677">
    <property type="term" value="F:DNA binding"/>
    <property type="evidence" value="ECO:0007669"/>
    <property type="project" value="InterPro"/>
</dbReference>
<dbReference type="Pfam" id="PF00239">
    <property type="entry name" value="Resolvase"/>
    <property type="match status" value="1"/>
</dbReference>
<dbReference type="CDD" id="cd00338">
    <property type="entry name" value="Ser_Recombinase"/>
    <property type="match status" value="1"/>
</dbReference>
<dbReference type="SMART" id="SM00857">
    <property type="entry name" value="Resolvase"/>
    <property type="match status" value="1"/>
</dbReference>
<feature type="domain" description="Recombinase" evidence="3">
    <location>
        <begin position="157"/>
        <end position="277"/>
    </location>
</feature>
<name>A0A1E5LEM3_9BACI</name>
<dbReference type="InterPro" id="IPR006119">
    <property type="entry name" value="Resolv_N"/>
</dbReference>
<dbReference type="InterPro" id="IPR011109">
    <property type="entry name" value="DNA_bind_recombinase_dom"/>
</dbReference>
<dbReference type="Pfam" id="PF13408">
    <property type="entry name" value="Zn_ribbon_recom"/>
    <property type="match status" value="1"/>
</dbReference>
<sequence length="486" mass="56691">MRCVIYRRVSTDMQREEGFSLQAQKLRLEAYAQSQGWTIIEDYSDEGFSAKNIERPALQSMISDMKQKKFDIILVYRLDRFVRSVLDLHELLILMEQYDVKFKSATEVFDTTSATGRMFITIIATLAQWERETIAERVFESMLKRSEQGKRNGAPPPYGYDIINGNLIPNIDEAKWVRYIFHRYPINGSQNIAKQLNKKGVKTKKNEVWSDFSIRYILRNPIYAGFVRWNHRTITGGKSKYTGNEVITKVDQDNFEPLVDQETFAEAQKIMKERSNIAFRSDNHYPFSGVAKCANCGKPFTGAFKKRRKGGVYRFYKCAGRFKFGICDIQTIAEEAIEKALLDSLVIDNNDSSIPEVELFQEEYIDEEEIHKRTQQLQIKKERAEELYIEGNISKQRYQKIIEVVKDEELELTEIIQRKEEEVSQEEIETFLLNLLDEWSQLDYASQKHAIRSIFESFTIELVEPTKHGATPTLPVVKIIDYQFKV</sequence>
<evidence type="ECO:0000259" key="2">
    <source>
        <dbReference type="PROSITE" id="PS51736"/>
    </source>
</evidence>
<keyword evidence="1" id="KW-0175">Coiled coil</keyword>
<dbReference type="AlphaFoldDB" id="A0A1E5LEM3"/>
<comment type="caution">
    <text evidence="4">The sequence shown here is derived from an EMBL/GenBank/DDBJ whole genome shotgun (WGS) entry which is preliminary data.</text>
</comment>
<reference evidence="4 5" key="1">
    <citation type="submission" date="2016-08" db="EMBL/GenBank/DDBJ databases">
        <title>Genome of Bacillus solimangrovi GH2-4.</title>
        <authorList>
            <person name="Lim S."/>
            <person name="Kim B.-C."/>
        </authorList>
    </citation>
    <scope>NUCLEOTIDE SEQUENCE [LARGE SCALE GENOMIC DNA]</scope>
    <source>
        <strain evidence="4 5">GH2-4</strain>
    </source>
</reference>
<dbReference type="InterPro" id="IPR036162">
    <property type="entry name" value="Resolvase-like_N_sf"/>
</dbReference>
<evidence type="ECO:0000313" key="4">
    <source>
        <dbReference type="EMBL" id="OEH92527.1"/>
    </source>
</evidence>
<dbReference type="Pfam" id="PF07508">
    <property type="entry name" value="Recombinase"/>
    <property type="match status" value="1"/>
</dbReference>
<feature type="coiled-coil region" evidence="1">
    <location>
        <begin position="367"/>
        <end position="429"/>
    </location>
</feature>
<evidence type="ECO:0000256" key="1">
    <source>
        <dbReference type="SAM" id="Coils"/>
    </source>
</evidence>
<dbReference type="Proteomes" id="UP000095209">
    <property type="component" value="Unassembled WGS sequence"/>
</dbReference>
<dbReference type="PANTHER" id="PTHR30461:SF23">
    <property type="entry name" value="DNA RECOMBINASE-RELATED"/>
    <property type="match status" value="1"/>
</dbReference>
<evidence type="ECO:0000259" key="3">
    <source>
        <dbReference type="PROSITE" id="PS51737"/>
    </source>
</evidence>
<dbReference type="InterPro" id="IPR050639">
    <property type="entry name" value="SSR_resolvase"/>
</dbReference>
<dbReference type="InterPro" id="IPR025827">
    <property type="entry name" value="Zn_ribbon_recom_dom"/>
</dbReference>
<dbReference type="GO" id="GO:0000150">
    <property type="term" value="F:DNA strand exchange activity"/>
    <property type="evidence" value="ECO:0007669"/>
    <property type="project" value="InterPro"/>
</dbReference>